<comment type="similarity">
    <text evidence="2">Belongs to the TonB-dependent receptor family. Hemoglobin/haptoglobin binding protein subfamily.</text>
</comment>
<dbReference type="RefSeq" id="WP_044834236.1">
    <property type="nucleotide sequence ID" value="NZ_CP059735.1"/>
</dbReference>
<evidence type="ECO:0000256" key="9">
    <source>
        <dbReference type="ARBA" id="ARBA00023170"/>
    </source>
</evidence>
<evidence type="ECO:0000256" key="2">
    <source>
        <dbReference type="ARBA" id="ARBA00008143"/>
    </source>
</evidence>
<dbReference type="AlphaFoldDB" id="A0AAF0C3D9"/>
<evidence type="ECO:0000313" key="16">
    <source>
        <dbReference type="EMBL" id="WDD98845.1"/>
    </source>
</evidence>
<organism evidence="16 17">
    <name type="scientific">Thalassomonas actiniarum</name>
    <dbReference type="NCBI Taxonomy" id="485447"/>
    <lineage>
        <taxon>Bacteria</taxon>
        <taxon>Pseudomonadati</taxon>
        <taxon>Pseudomonadota</taxon>
        <taxon>Gammaproteobacteria</taxon>
        <taxon>Alteromonadales</taxon>
        <taxon>Colwelliaceae</taxon>
        <taxon>Thalassomonas</taxon>
    </lineage>
</organism>
<evidence type="ECO:0000256" key="5">
    <source>
        <dbReference type="ARBA" id="ARBA00022692"/>
    </source>
</evidence>
<keyword evidence="4 11" id="KW-1134">Transmembrane beta strand</keyword>
<evidence type="ECO:0000256" key="3">
    <source>
        <dbReference type="ARBA" id="ARBA00022448"/>
    </source>
</evidence>
<evidence type="ECO:0000259" key="14">
    <source>
        <dbReference type="Pfam" id="PF00593"/>
    </source>
</evidence>
<evidence type="ECO:0000256" key="1">
    <source>
        <dbReference type="ARBA" id="ARBA00004571"/>
    </source>
</evidence>
<dbReference type="SUPFAM" id="SSF56935">
    <property type="entry name" value="Porins"/>
    <property type="match status" value="1"/>
</dbReference>
<evidence type="ECO:0000256" key="8">
    <source>
        <dbReference type="ARBA" id="ARBA00023136"/>
    </source>
</evidence>
<keyword evidence="6 13" id="KW-0732">Signal</keyword>
<feature type="chain" id="PRO_5041983845" evidence="13">
    <location>
        <begin position="26"/>
        <end position="674"/>
    </location>
</feature>
<evidence type="ECO:0000256" key="6">
    <source>
        <dbReference type="ARBA" id="ARBA00022729"/>
    </source>
</evidence>
<keyword evidence="3 11" id="KW-0813">Transport</keyword>
<dbReference type="InterPro" id="IPR039426">
    <property type="entry name" value="TonB-dep_rcpt-like"/>
</dbReference>
<keyword evidence="7 12" id="KW-0798">TonB box</keyword>
<keyword evidence="8 11" id="KW-0472">Membrane</keyword>
<dbReference type="GO" id="GO:0009279">
    <property type="term" value="C:cell outer membrane"/>
    <property type="evidence" value="ECO:0007669"/>
    <property type="project" value="UniProtKB-SubCell"/>
</dbReference>
<dbReference type="Pfam" id="PF00593">
    <property type="entry name" value="TonB_dep_Rec_b-barrel"/>
    <property type="match status" value="1"/>
</dbReference>
<evidence type="ECO:0000256" key="4">
    <source>
        <dbReference type="ARBA" id="ARBA00022452"/>
    </source>
</evidence>
<keyword evidence="10 11" id="KW-0998">Cell outer membrane</keyword>
<keyword evidence="5 11" id="KW-0812">Transmembrane</keyword>
<sequence length="674" mass="76947">MRCLFHPGLSAACYLLALNCFAVSAEEDVNKLFSLSLAQLSELKVTSATKHKQPLNQIPATVYIFTEQDFSRYGFRDLKDVLKYTCGVEYGDAHSWLQGGQRGFTGTWAQTRILVDGRDADEISRNKAHVVHQYPLYNVKRVEVIQGPASSLYGADVFVGLINIVTKTSDNSAPGQQLSMTYARGEDELESSQINYSWIHREKPWGLSLHASYLDLKDPDFSDYVLTNEYSHLNQELRAGFMRAGFPYKDDNEGLNLLLNYQRELSDSSHLELGVDVRNSRDGGGIENPELIYSNFKETKDQLRTYLSYQKTRENEDKLSFDYQFVRERTIYDFNLRNLDLGNPPPLLSFAQEWTHLKNYTLQYDINNQALDNYLILGLNYKHLDQAKPQFELSSFDATEPFLEHKVKSLYVQDQQSFWQGKVLLTLGARHDDSDLYGSVNTVRGAVQYNISANQSVKLLYGEAFREPTLFELSTNKDLNPSDITTTEFVYDHRPNNAVSYKLSLYHSEAKNIIAEDRQSTDGIDRNIGKKEADGLEFSMQWQLKRYQGFFWLNGVDVSEELDVAEVKMAAGITRILDSHWQVSAITKYTSEVDTQAFNENADREIVEVDSYHTLDIILKSKEFTFGNAGLASLTATIKNAFNHKNFYSNPRGPDPIKFLDQGRSFSLQANFTF</sequence>
<keyword evidence="9 16" id="KW-0675">Receptor</keyword>
<dbReference type="Proteomes" id="UP000032568">
    <property type="component" value="Chromosome"/>
</dbReference>
<dbReference type="InterPro" id="IPR012910">
    <property type="entry name" value="Plug_dom"/>
</dbReference>
<dbReference type="KEGG" id="tact:SG35_027060"/>
<dbReference type="Gene3D" id="2.40.170.20">
    <property type="entry name" value="TonB-dependent receptor, beta-barrel domain"/>
    <property type="match status" value="1"/>
</dbReference>
<dbReference type="Gene3D" id="2.170.130.10">
    <property type="entry name" value="TonB-dependent receptor, plug domain"/>
    <property type="match status" value="1"/>
</dbReference>
<evidence type="ECO:0000259" key="15">
    <source>
        <dbReference type="Pfam" id="PF07715"/>
    </source>
</evidence>
<name>A0AAF0C3D9_9GAMM</name>
<dbReference type="InterPro" id="IPR000531">
    <property type="entry name" value="Beta-barrel_TonB"/>
</dbReference>
<dbReference type="InterPro" id="IPR037066">
    <property type="entry name" value="Plug_dom_sf"/>
</dbReference>
<proteinExistence type="inferred from homology"/>
<feature type="signal peptide" evidence="13">
    <location>
        <begin position="1"/>
        <end position="25"/>
    </location>
</feature>
<evidence type="ECO:0000256" key="7">
    <source>
        <dbReference type="ARBA" id="ARBA00023077"/>
    </source>
</evidence>
<dbReference type="Pfam" id="PF07715">
    <property type="entry name" value="Plug"/>
    <property type="match status" value="1"/>
</dbReference>
<feature type="domain" description="TonB-dependent receptor plug" evidence="15">
    <location>
        <begin position="55"/>
        <end position="158"/>
    </location>
</feature>
<dbReference type="PANTHER" id="PTHR30069:SF29">
    <property type="entry name" value="HEMOGLOBIN AND HEMOGLOBIN-HAPTOGLOBIN-BINDING PROTEIN 1-RELATED"/>
    <property type="match status" value="1"/>
</dbReference>
<feature type="domain" description="TonB-dependent receptor-like beta-barrel" evidence="14">
    <location>
        <begin position="278"/>
        <end position="640"/>
    </location>
</feature>
<gene>
    <name evidence="16" type="ORF">SG35_027060</name>
</gene>
<accession>A0AAF0C3D9</accession>
<dbReference type="GO" id="GO:0044718">
    <property type="term" value="P:siderophore transmembrane transport"/>
    <property type="evidence" value="ECO:0007669"/>
    <property type="project" value="TreeGrafter"/>
</dbReference>
<evidence type="ECO:0000256" key="12">
    <source>
        <dbReference type="RuleBase" id="RU003357"/>
    </source>
</evidence>
<comment type="subcellular location">
    <subcellularLocation>
        <location evidence="1 11">Cell outer membrane</location>
        <topology evidence="1 11">Multi-pass membrane protein</topology>
    </subcellularLocation>
</comment>
<keyword evidence="17" id="KW-1185">Reference proteome</keyword>
<dbReference type="PANTHER" id="PTHR30069">
    <property type="entry name" value="TONB-DEPENDENT OUTER MEMBRANE RECEPTOR"/>
    <property type="match status" value="1"/>
</dbReference>
<reference evidence="16 17" key="1">
    <citation type="journal article" date="2015" name="Genome Announc.">
        <title>Draft Genome Sequences of Marine Isolates of Thalassomonas viridans and Thalassomonas actiniarum.</title>
        <authorList>
            <person name="Olonade I."/>
            <person name="van Zyl L.J."/>
            <person name="Trindade M."/>
        </authorList>
    </citation>
    <scope>NUCLEOTIDE SEQUENCE [LARGE SCALE GENOMIC DNA]</scope>
    <source>
        <strain evidence="16 17">A5K-106</strain>
    </source>
</reference>
<protein>
    <submittedName>
        <fullName evidence="16">TonB-dependent receptor plug domain-containing protein</fullName>
    </submittedName>
</protein>
<evidence type="ECO:0000313" key="17">
    <source>
        <dbReference type="Proteomes" id="UP000032568"/>
    </source>
</evidence>
<reference evidence="16 17" key="2">
    <citation type="journal article" date="2022" name="Mar. Drugs">
        <title>Bioassay-Guided Fractionation Leads to the Detection of Cholic Acid Generated by the Rare Thalassomonas sp.</title>
        <authorList>
            <person name="Pheiffer F."/>
            <person name="Schneider Y.K."/>
            <person name="Hansen E.H."/>
            <person name="Andersen J.H."/>
            <person name="Isaksson J."/>
            <person name="Busche T."/>
            <person name="R C."/>
            <person name="Kalinowski J."/>
            <person name="Zyl L.V."/>
            <person name="Trindade M."/>
        </authorList>
    </citation>
    <scope>NUCLEOTIDE SEQUENCE [LARGE SCALE GENOMIC DNA]</scope>
    <source>
        <strain evidence="16 17">A5K-106</strain>
    </source>
</reference>
<dbReference type="EMBL" id="CP059735">
    <property type="protein sequence ID" value="WDD98845.1"/>
    <property type="molecule type" value="Genomic_DNA"/>
</dbReference>
<evidence type="ECO:0000256" key="11">
    <source>
        <dbReference type="PROSITE-ProRule" id="PRU01360"/>
    </source>
</evidence>
<dbReference type="PROSITE" id="PS52016">
    <property type="entry name" value="TONB_DEPENDENT_REC_3"/>
    <property type="match status" value="1"/>
</dbReference>
<evidence type="ECO:0000256" key="13">
    <source>
        <dbReference type="SAM" id="SignalP"/>
    </source>
</evidence>
<evidence type="ECO:0000256" key="10">
    <source>
        <dbReference type="ARBA" id="ARBA00023237"/>
    </source>
</evidence>
<dbReference type="InterPro" id="IPR036942">
    <property type="entry name" value="Beta-barrel_TonB_sf"/>
</dbReference>
<dbReference type="GO" id="GO:0015344">
    <property type="term" value="F:siderophore uptake transmembrane transporter activity"/>
    <property type="evidence" value="ECO:0007669"/>
    <property type="project" value="TreeGrafter"/>
</dbReference>